<accession>A0AAD2E9C4</accession>
<dbReference type="GO" id="GO:0009862">
    <property type="term" value="P:systemic acquired resistance, salicylic acid mediated signaling pathway"/>
    <property type="evidence" value="ECO:0007669"/>
    <property type="project" value="InterPro"/>
</dbReference>
<feature type="domain" description="NPR1/NIM1-like C-terminal" evidence="1">
    <location>
        <begin position="1"/>
        <end position="31"/>
    </location>
</feature>
<dbReference type="InterPro" id="IPR021094">
    <property type="entry name" value="NPR1/NIM1-like_C"/>
</dbReference>
<feature type="domain" description="NPR1/NIM1-like C-terminal" evidence="1">
    <location>
        <begin position="32"/>
        <end position="94"/>
    </location>
</feature>
<dbReference type="InterPro" id="IPR044292">
    <property type="entry name" value="NPR"/>
</dbReference>
<dbReference type="EMBL" id="OU503055">
    <property type="protein sequence ID" value="CAI9783627.1"/>
    <property type="molecule type" value="Genomic_DNA"/>
</dbReference>
<evidence type="ECO:0000259" key="1">
    <source>
        <dbReference type="Pfam" id="PF12313"/>
    </source>
</evidence>
<dbReference type="PANTHER" id="PTHR46475:SF9">
    <property type="entry name" value="REGULATORY PROTEIN NPR3-LIKE ISOFORM X1"/>
    <property type="match status" value="1"/>
</dbReference>
<dbReference type="GO" id="GO:0005634">
    <property type="term" value="C:nucleus"/>
    <property type="evidence" value="ECO:0007669"/>
    <property type="project" value="TreeGrafter"/>
</dbReference>
<sequence length="99" mass="11553">MARVLFPVEAKFSMQIAEADSTAQFFGLYHQKALAKGQCFFSNCSKVLDELLVDEKVSTLLLDNGTPEEWRMKRKRYTELKDDLMKEFDKVMSAKKWNH</sequence>
<evidence type="ECO:0000313" key="3">
    <source>
        <dbReference type="Proteomes" id="UP000834106"/>
    </source>
</evidence>
<dbReference type="GO" id="GO:2000031">
    <property type="term" value="P:regulation of salicylic acid mediated signaling pathway"/>
    <property type="evidence" value="ECO:0007669"/>
    <property type="project" value="InterPro"/>
</dbReference>
<dbReference type="Pfam" id="PF12313">
    <property type="entry name" value="NPR1_like_C"/>
    <property type="match status" value="2"/>
</dbReference>
<protein>
    <recommendedName>
        <fullName evidence="1">NPR1/NIM1-like C-terminal domain-containing protein</fullName>
    </recommendedName>
</protein>
<dbReference type="AlphaFoldDB" id="A0AAD2E9C4"/>
<proteinExistence type="predicted"/>
<dbReference type="PANTHER" id="PTHR46475">
    <property type="entry name" value="REGULATORY PROTEIN NPR3"/>
    <property type="match status" value="1"/>
</dbReference>
<gene>
    <name evidence="2" type="ORF">FPE_LOCUS31148</name>
</gene>
<dbReference type="GO" id="GO:0050832">
    <property type="term" value="P:defense response to fungus"/>
    <property type="evidence" value="ECO:0007669"/>
    <property type="project" value="TreeGrafter"/>
</dbReference>
<organism evidence="2 3">
    <name type="scientific">Fraxinus pennsylvanica</name>
    <dbReference type="NCBI Taxonomy" id="56036"/>
    <lineage>
        <taxon>Eukaryota</taxon>
        <taxon>Viridiplantae</taxon>
        <taxon>Streptophyta</taxon>
        <taxon>Embryophyta</taxon>
        <taxon>Tracheophyta</taxon>
        <taxon>Spermatophyta</taxon>
        <taxon>Magnoliopsida</taxon>
        <taxon>eudicotyledons</taxon>
        <taxon>Gunneridae</taxon>
        <taxon>Pentapetalae</taxon>
        <taxon>asterids</taxon>
        <taxon>lamiids</taxon>
        <taxon>Lamiales</taxon>
        <taxon>Oleaceae</taxon>
        <taxon>Oleeae</taxon>
        <taxon>Fraxinus</taxon>
    </lineage>
</organism>
<dbReference type="GO" id="GO:2000022">
    <property type="term" value="P:regulation of jasmonic acid mediated signaling pathway"/>
    <property type="evidence" value="ECO:0007669"/>
    <property type="project" value="InterPro"/>
</dbReference>
<dbReference type="Proteomes" id="UP000834106">
    <property type="component" value="Chromosome 20"/>
</dbReference>
<name>A0AAD2E9C4_9LAMI</name>
<reference evidence="2" key="1">
    <citation type="submission" date="2023-05" db="EMBL/GenBank/DDBJ databases">
        <authorList>
            <person name="Huff M."/>
        </authorList>
    </citation>
    <scope>NUCLEOTIDE SEQUENCE</scope>
</reference>
<evidence type="ECO:0000313" key="2">
    <source>
        <dbReference type="EMBL" id="CAI9783627.1"/>
    </source>
</evidence>
<keyword evidence="3" id="KW-1185">Reference proteome</keyword>
<dbReference type="GO" id="GO:0042742">
    <property type="term" value="P:defense response to bacterium"/>
    <property type="evidence" value="ECO:0007669"/>
    <property type="project" value="TreeGrafter"/>
</dbReference>